<proteinExistence type="inferred from homology"/>
<feature type="chain" id="PRO_5044845078" description="Alpha-L-fucosidase" evidence="5">
    <location>
        <begin position="23"/>
        <end position="534"/>
    </location>
</feature>
<dbReference type="AlphaFoldDB" id="A0ABD3DBU6"/>
<dbReference type="Pfam" id="PF00657">
    <property type="entry name" value="Lipase_GDSL"/>
    <property type="match status" value="2"/>
</dbReference>
<evidence type="ECO:0000256" key="1">
    <source>
        <dbReference type="ARBA" id="ARBA00008668"/>
    </source>
</evidence>
<evidence type="ECO:0000313" key="7">
    <source>
        <dbReference type="Proteomes" id="UP001632038"/>
    </source>
</evidence>
<sequence>MQIFSLLPFIALTICFPYYAVSLGSRNNRPVIFNFGDSNSDTGGQAAGLGQEVGYPYGRTFFRRPTGRLCDGRLVIDFLCEYLDTHYLSPYLDSLESNFSNGANFAISGSCTLPKSYRINLNVQILQFKHFYNRSVELHSKGHMNSVGEDDFKNALYTIDIGQNDLTISFDSLSYAQTVERIPSFISEVKDALWAIYQLGGRNFWVHNTGPLGCLPLELVSRYKLNSRDFDRYGCIKSFNDAAKAFNAKLNDLCEQLRSQMENSTIVYVDMYSIKYDLVENATSYGFKNPLMACCGYGGAPYNLVLDDDKACFGSQYDVCDEGTPYINWDGIHYTEAANAIVASKVLSTHYSSPPLEFNFFCEYLDTHYLSPYLDSLESNFSNGANFAISRSCTLHKSHRFNLNIQSFNSNTSTIALWSSIPSHMNFDGEDDLKNALYTMYIGQNDLMASLDSILYAQVIWKIPSFISEVKDALWAVYQLGGRNFCVHNTGPLGCLPRELATKDKLRSNDFDRFGCIKSFNDDAQAFNAKLNDM</sequence>
<protein>
    <recommendedName>
        <fullName evidence="8">Alpha-L-fucosidase</fullName>
    </recommendedName>
</protein>
<dbReference type="PANTHER" id="PTHR22835">
    <property type="entry name" value="ZINC FINGER FYVE DOMAIN CONTAINING PROTEIN"/>
    <property type="match status" value="1"/>
</dbReference>
<dbReference type="Gene3D" id="3.40.50.1110">
    <property type="entry name" value="SGNH hydrolase"/>
    <property type="match status" value="2"/>
</dbReference>
<keyword evidence="4" id="KW-0325">Glycoprotein</keyword>
<feature type="signal peptide" evidence="5">
    <location>
        <begin position="1"/>
        <end position="22"/>
    </location>
</feature>
<keyword evidence="7" id="KW-1185">Reference proteome</keyword>
<evidence type="ECO:0000256" key="4">
    <source>
        <dbReference type="ARBA" id="ARBA00023180"/>
    </source>
</evidence>
<evidence type="ECO:0008006" key="8">
    <source>
        <dbReference type="Google" id="ProtNLM"/>
    </source>
</evidence>
<keyword evidence="2 5" id="KW-0732">Signal</keyword>
<dbReference type="InterPro" id="IPR036514">
    <property type="entry name" value="SGNH_hydro_sf"/>
</dbReference>
<dbReference type="GO" id="GO:0016787">
    <property type="term" value="F:hydrolase activity"/>
    <property type="evidence" value="ECO:0007669"/>
    <property type="project" value="UniProtKB-KW"/>
</dbReference>
<reference evidence="7" key="1">
    <citation type="journal article" date="2024" name="IScience">
        <title>Strigolactones Initiate the Formation of Haustorium-like Structures in Castilleja.</title>
        <authorList>
            <person name="Buerger M."/>
            <person name="Peterson D."/>
            <person name="Chory J."/>
        </authorList>
    </citation>
    <scope>NUCLEOTIDE SEQUENCE [LARGE SCALE GENOMIC DNA]</scope>
</reference>
<organism evidence="6 7">
    <name type="scientific">Castilleja foliolosa</name>
    <dbReference type="NCBI Taxonomy" id="1961234"/>
    <lineage>
        <taxon>Eukaryota</taxon>
        <taxon>Viridiplantae</taxon>
        <taxon>Streptophyta</taxon>
        <taxon>Embryophyta</taxon>
        <taxon>Tracheophyta</taxon>
        <taxon>Spermatophyta</taxon>
        <taxon>Magnoliopsida</taxon>
        <taxon>eudicotyledons</taxon>
        <taxon>Gunneridae</taxon>
        <taxon>Pentapetalae</taxon>
        <taxon>asterids</taxon>
        <taxon>lamiids</taxon>
        <taxon>Lamiales</taxon>
        <taxon>Orobanchaceae</taxon>
        <taxon>Pedicularideae</taxon>
        <taxon>Castillejinae</taxon>
        <taxon>Castilleja</taxon>
    </lineage>
</organism>
<evidence type="ECO:0000313" key="6">
    <source>
        <dbReference type="EMBL" id="KAL3639810.1"/>
    </source>
</evidence>
<evidence type="ECO:0000256" key="5">
    <source>
        <dbReference type="SAM" id="SignalP"/>
    </source>
</evidence>
<comment type="similarity">
    <text evidence="1">Belongs to the 'GDSL' lipolytic enzyme family.</text>
</comment>
<gene>
    <name evidence="6" type="ORF">CASFOL_014778</name>
</gene>
<dbReference type="Proteomes" id="UP001632038">
    <property type="component" value="Unassembled WGS sequence"/>
</dbReference>
<dbReference type="InterPro" id="IPR035669">
    <property type="entry name" value="SGNH_plant_lipase-like"/>
</dbReference>
<accession>A0ABD3DBU6</accession>
<dbReference type="CDD" id="cd01837">
    <property type="entry name" value="SGNH_plant_lipase_like"/>
    <property type="match status" value="1"/>
</dbReference>
<evidence type="ECO:0000256" key="2">
    <source>
        <dbReference type="ARBA" id="ARBA00022729"/>
    </source>
</evidence>
<keyword evidence="3" id="KW-0378">Hydrolase</keyword>
<comment type="caution">
    <text evidence="6">The sequence shown here is derived from an EMBL/GenBank/DDBJ whole genome shotgun (WGS) entry which is preliminary data.</text>
</comment>
<dbReference type="InterPro" id="IPR001087">
    <property type="entry name" value="GDSL"/>
</dbReference>
<dbReference type="SUPFAM" id="SSF52266">
    <property type="entry name" value="SGNH hydrolase"/>
    <property type="match status" value="1"/>
</dbReference>
<evidence type="ECO:0000256" key="3">
    <source>
        <dbReference type="ARBA" id="ARBA00022801"/>
    </source>
</evidence>
<dbReference type="EMBL" id="JAVIJP010000017">
    <property type="protein sequence ID" value="KAL3639810.1"/>
    <property type="molecule type" value="Genomic_DNA"/>
</dbReference>
<dbReference type="PANTHER" id="PTHR22835:SF158">
    <property type="entry name" value="GDSL ESTERASE_LIPASE LIP-4-LIKE ISOFORM X1"/>
    <property type="match status" value="1"/>
</dbReference>
<name>A0ABD3DBU6_9LAMI</name>